<proteinExistence type="predicted"/>
<name>A0A7W5DX89_9BACT</name>
<dbReference type="InterPro" id="IPR001584">
    <property type="entry name" value="Integrase_cat-core"/>
</dbReference>
<keyword evidence="4" id="KW-1185">Reference proteome</keyword>
<reference evidence="3 4" key="1">
    <citation type="submission" date="2020-08" db="EMBL/GenBank/DDBJ databases">
        <title>Genomic Encyclopedia of Type Strains, Phase III (KMG-III): the genomes of soil and plant-associated and newly described type strains.</title>
        <authorList>
            <person name="Whitman W."/>
        </authorList>
    </citation>
    <scope>NUCLEOTIDE SEQUENCE [LARGE SCALE GENOMIC DNA]</scope>
    <source>
        <strain evidence="3 4">CECT 8075</strain>
    </source>
</reference>
<dbReference type="EMBL" id="JACHXU010000005">
    <property type="protein sequence ID" value="MBB3206220.1"/>
    <property type="molecule type" value="Genomic_DNA"/>
</dbReference>
<dbReference type="AlphaFoldDB" id="A0A7W5DX89"/>
<evidence type="ECO:0000259" key="2">
    <source>
        <dbReference type="PROSITE" id="PS50994"/>
    </source>
</evidence>
<dbReference type="RefSeq" id="WP_184304496.1">
    <property type="nucleotide sequence ID" value="NZ_JACHXU010000005.1"/>
</dbReference>
<dbReference type="Proteomes" id="UP000536179">
    <property type="component" value="Unassembled WGS sequence"/>
</dbReference>
<feature type="domain" description="Integrase catalytic" evidence="2">
    <location>
        <begin position="153"/>
        <end position="334"/>
    </location>
</feature>
<dbReference type="Pfam" id="PF13683">
    <property type="entry name" value="rve_3"/>
    <property type="match status" value="1"/>
</dbReference>
<organism evidence="3 4">
    <name type="scientific">Aporhodopirellula rubra</name>
    <dbReference type="NCBI Taxonomy" id="980271"/>
    <lineage>
        <taxon>Bacteria</taxon>
        <taxon>Pseudomonadati</taxon>
        <taxon>Planctomycetota</taxon>
        <taxon>Planctomycetia</taxon>
        <taxon>Pirellulales</taxon>
        <taxon>Pirellulaceae</taxon>
        <taxon>Aporhodopirellula</taxon>
    </lineage>
</organism>
<evidence type="ECO:0000256" key="1">
    <source>
        <dbReference type="SAM" id="MobiDB-lite"/>
    </source>
</evidence>
<dbReference type="Gene3D" id="3.30.420.10">
    <property type="entry name" value="Ribonuclease H-like superfamily/Ribonuclease H"/>
    <property type="match status" value="1"/>
</dbReference>
<evidence type="ECO:0000313" key="4">
    <source>
        <dbReference type="Proteomes" id="UP000536179"/>
    </source>
</evidence>
<dbReference type="InterPro" id="IPR012337">
    <property type="entry name" value="RNaseH-like_sf"/>
</dbReference>
<dbReference type="GO" id="GO:0003676">
    <property type="term" value="F:nucleic acid binding"/>
    <property type="evidence" value="ECO:0007669"/>
    <property type="project" value="InterPro"/>
</dbReference>
<accession>A0A7W5DX89</accession>
<dbReference type="InterPro" id="IPR036397">
    <property type="entry name" value="RNaseH_sf"/>
</dbReference>
<gene>
    <name evidence="3" type="ORF">FHS27_002028</name>
</gene>
<evidence type="ECO:0000313" key="3">
    <source>
        <dbReference type="EMBL" id="MBB3206220.1"/>
    </source>
</evidence>
<sequence length="362" mass="42006">MAKFIHPLLTLLASLTRQELAQQIRFLKAENQILRAKLPDRIALDNRERLILVRHGKKLGGAIKQIMSIASYSTFRRWVRMQEDGALTAGKKQKKKSNQKPGRPKTPEDIRDTIIRIRKETGFGYTKILQELRRMGVRVSRQTVKNVIVEAGFPTTPGDHPDTWHKFLKRHAETLWQCDFACKKKWTMKGLVDVYFMVFIHIGSRRIWLSPCTDTPTGAWTGHQARNFSMWMEDEGLECTYMMRDRDKKYTDSFDGVFTSTDCKIKKTPIRSPNLQAHVERVIQTIKHEVLNAFCIVSNAHLDHVLKETSIWYNTERCHSARDHLPPVRDGDPVATVKFRKEHVVCKDRLGGHLKSYFRRAA</sequence>
<comment type="caution">
    <text evidence="3">The sequence shown here is derived from an EMBL/GenBank/DDBJ whole genome shotgun (WGS) entry which is preliminary data.</text>
</comment>
<dbReference type="SUPFAM" id="SSF53098">
    <property type="entry name" value="Ribonuclease H-like"/>
    <property type="match status" value="1"/>
</dbReference>
<feature type="region of interest" description="Disordered" evidence="1">
    <location>
        <begin position="86"/>
        <end position="110"/>
    </location>
</feature>
<dbReference type="PROSITE" id="PS50994">
    <property type="entry name" value="INTEGRASE"/>
    <property type="match status" value="1"/>
</dbReference>
<dbReference type="GO" id="GO:0015074">
    <property type="term" value="P:DNA integration"/>
    <property type="evidence" value="ECO:0007669"/>
    <property type="project" value="InterPro"/>
</dbReference>
<protein>
    <submittedName>
        <fullName evidence="3">Putative transposase</fullName>
    </submittedName>
</protein>